<protein>
    <submittedName>
        <fullName evidence="8">RagB/SusD family nutrient uptake outer membrane protein</fullName>
    </submittedName>
</protein>
<accession>A0ABT7CF79</accession>
<dbReference type="InterPro" id="IPR012944">
    <property type="entry name" value="SusD_RagB_dom"/>
</dbReference>
<evidence type="ECO:0000259" key="7">
    <source>
        <dbReference type="Pfam" id="PF14322"/>
    </source>
</evidence>
<organism evidence="8 9">
    <name type="scientific">Xanthocytophaga flava</name>
    <dbReference type="NCBI Taxonomy" id="3048013"/>
    <lineage>
        <taxon>Bacteria</taxon>
        <taxon>Pseudomonadati</taxon>
        <taxon>Bacteroidota</taxon>
        <taxon>Cytophagia</taxon>
        <taxon>Cytophagales</taxon>
        <taxon>Rhodocytophagaceae</taxon>
        <taxon>Xanthocytophaga</taxon>
    </lineage>
</organism>
<dbReference type="Proteomes" id="UP001228581">
    <property type="component" value="Unassembled WGS sequence"/>
</dbReference>
<dbReference type="SUPFAM" id="SSF48452">
    <property type="entry name" value="TPR-like"/>
    <property type="match status" value="1"/>
</dbReference>
<evidence type="ECO:0000256" key="4">
    <source>
        <dbReference type="ARBA" id="ARBA00023136"/>
    </source>
</evidence>
<comment type="caution">
    <text evidence="8">The sequence shown here is derived from an EMBL/GenBank/DDBJ whole genome shotgun (WGS) entry which is preliminary data.</text>
</comment>
<evidence type="ECO:0000313" key="9">
    <source>
        <dbReference type="Proteomes" id="UP001228581"/>
    </source>
</evidence>
<evidence type="ECO:0000259" key="6">
    <source>
        <dbReference type="Pfam" id="PF07980"/>
    </source>
</evidence>
<keyword evidence="4" id="KW-0472">Membrane</keyword>
<name>A0ABT7CF79_9BACT</name>
<dbReference type="Pfam" id="PF07980">
    <property type="entry name" value="SusD_RagB"/>
    <property type="match status" value="1"/>
</dbReference>
<keyword evidence="3" id="KW-0732">Signal</keyword>
<dbReference type="EMBL" id="JASJOT010000002">
    <property type="protein sequence ID" value="MDJ1492171.1"/>
    <property type="molecule type" value="Genomic_DNA"/>
</dbReference>
<dbReference type="InterPro" id="IPR033985">
    <property type="entry name" value="SusD-like_N"/>
</dbReference>
<evidence type="ECO:0000256" key="2">
    <source>
        <dbReference type="ARBA" id="ARBA00006275"/>
    </source>
</evidence>
<comment type="subcellular location">
    <subcellularLocation>
        <location evidence="1">Cell outer membrane</location>
    </subcellularLocation>
</comment>
<evidence type="ECO:0000256" key="5">
    <source>
        <dbReference type="ARBA" id="ARBA00023237"/>
    </source>
</evidence>
<dbReference type="Pfam" id="PF14322">
    <property type="entry name" value="SusD-like_3"/>
    <property type="match status" value="1"/>
</dbReference>
<keyword evidence="5" id="KW-0998">Cell outer membrane</keyword>
<keyword evidence="9" id="KW-1185">Reference proteome</keyword>
<reference evidence="8 9" key="1">
    <citation type="submission" date="2023-05" db="EMBL/GenBank/DDBJ databases">
        <authorList>
            <person name="Zhang X."/>
        </authorList>
    </citation>
    <scope>NUCLEOTIDE SEQUENCE [LARGE SCALE GENOMIC DNA]</scope>
    <source>
        <strain evidence="8 9">DM2B3-1</strain>
    </source>
</reference>
<evidence type="ECO:0000313" key="8">
    <source>
        <dbReference type="EMBL" id="MDJ1492171.1"/>
    </source>
</evidence>
<evidence type="ECO:0000256" key="3">
    <source>
        <dbReference type="ARBA" id="ARBA00022729"/>
    </source>
</evidence>
<comment type="similarity">
    <text evidence="2">Belongs to the SusD family.</text>
</comment>
<feature type="domain" description="RagB/SusD" evidence="6">
    <location>
        <begin position="348"/>
        <end position="468"/>
    </location>
</feature>
<proteinExistence type="inferred from homology"/>
<dbReference type="Gene3D" id="1.25.40.390">
    <property type="match status" value="1"/>
</dbReference>
<feature type="domain" description="SusD-like N-terminal" evidence="7">
    <location>
        <begin position="107"/>
        <end position="235"/>
    </location>
</feature>
<gene>
    <name evidence="8" type="ORF">QNI19_04460</name>
</gene>
<dbReference type="InterPro" id="IPR011990">
    <property type="entry name" value="TPR-like_helical_dom_sf"/>
</dbReference>
<dbReference type="RefSeq" id="WP_313992776.1">
    <property type="nucleotide sequence ID" value="NZ_JASJOR010000008.1"/>
</dbReference>
<sequence length="469" mass="52849">MKKYIVLFILVCLTLLLEGCKDYVDIRTKGTLVPKETQNYRYLMNNRSGLISSVTLPDVCSDDVDIVDSAQQAALFVPLSSSSLNTVSRINFANGYLWSASFYTTLETDMDWEPVYGVIYNANVVISEVLSSINGTTAEKNQIWAEALVHRGEAYLNLVSTYAKAYDATTSASDPGVPLLLEPSLDAKLNRATVQTVYDQVIDDLKKALPYLPRINTVNSLPSKAAAYALLARTYHRMEKYSEGAQYADSALSIQNTLLDLQQYLNATYPMATSDPEIILSKTASTNFRYSPTVLRLSNELLSLLGTQDLRYVLFTAPTSSLASGYTGRAYYKDYLTFENRNTGPSVGEMMLIKAEALARNQDASGAMNLINQLRLKRFKSEEYSDLTATDAMDALVKVLEERRRELFCHGGFRWFDLKRLNKDSRFAKTLKRNYQGTEYTLEPNSNRYVFPIGDKYIQFNPEIEQNPR</sequence>
<evidence type="ECO:0000256" key="1">
    <source>
        <dbReference type="ARBA" id="ARBA00004442"/>
    </source>
</evidence>